<feature type="compositionally biased region" description="Basic and acidic residues" evidence="5">
    <location>
        <begin position="1274"/>
        <end position="1289"/>
    </location>
</feature>
<feature type="compositionally biased region" description="Polar residues" evidence="5">
    <location>
        <begin position="24"/>
        <end position="35"/>
    </location>
</feature>
<dbReference type="InterPro" id="IPR050701">
    <property type="entry name" value="Histone_Mod_Regulator"/>
</dbReference>
<feature type="compositionally biased region" description="Polar residues" evidence="5">
    <location>
        <begin position="826"/>
        <end position="847"/>
    </location>
</feature>
<dbReference type="CDD" id="cd15492">
    <property type="entry name" value="PHD_BRPF_JADE_like"/>
    <property type="match status" value="1"/>
</dbReference>
<feature type="region of interest" description="Disordered" evidence="5">
    <location>
        <begin position="824"/>
        <end position="870"/>
    </location>
</feature>
<feature type="domain" description="PHD-type" evidence="7">
    <location>
        <begin position="953"/>
        <end position="1064"/>
    </location>
</feature>
<proteinExistence type="predicted"/>
<dbReference type="PROSITE" id="PS01359">
    <property type="entry name" value="ZF_PHD_1"/>
    <property type="match status" value="2"/>
</dbReference>
<dbReference type="PROSITE" id="PS50016">
    <property type="entry name" value="ZF_PHD_2"/>
    <property type="match status" value="2"/>
</dbReference>
<feature type="compositionally biased region" description="Low complexity" evidence="5">
    <location>
        <begin position="11"/>
        <end position="22"/>
    </location>
</feature>
<dbReference type="PANTHER" id="PTHR13793:SF107">
    <property type="entry name" value="BROMODOMAIN-CONTAINING PROTEIN HOMOLOG"/>
    <property type="match status" value="1"/>
</dbReference>
<comment type="caution">
    <text evidence="8">The sequence shown here is derived from an EMBL/GenBank/DDBJ whole genome shotgun (WGS) entry which is preliminary data.</text>
</comment>
<feature type="compositionally biased region" description="Basic and acidic residues" evidence="5">
    <location>
        <begin position="1226"/>
        <end position="1242"/>
    </location>
</feature>
<dbReference type="CDD" id="cd15571">
    <property type="entry name" value="ePHD"/>
    <property type="match status" value="1"/>
</dbReference>
<feature type="region of interest" description="Disordered" evidence="5">
    <location>
        <begin position="1269"/>
        <end position="1289"/>
    </location>
</feature>
<dbReference type="InterPro" id="IPR019786">
    <property type="entry name" value="Zinc_finger_PHD-type_CS"/>
</dbReference>
<evidence type="ECO:0000256" key="2">
    <source>
        <dbReference type="ARBA" id="ARBA00022771"/>
    </source>
</evidence>
<dbReference type="SUPFAM" id="SSF57903">
    <property type="entry name" value="FYVE/PHD zinc finger"/>
    <property type="match status" value="2"/>
</dbReference>
<accession>A0ABD0UHG7</accession>
<organism evidence="8 9">
    <name type="scientific">Dendrobium thyrsiflorum</name>
    <name type="common">Pinecone-like raceme dendrobium</name>
    <name type="synonym">Orchid</name>
    <dbReference type="NCBI Taxonomy" id="117978"/>
    <lineage>
        <taxon>Eukaryota</taxon>
        <taxon>Viridiplantae</taxon>
        <taxon>Streptophyta</taxon>
        <taxon>Embryophyta</taxon>
        <taxon>Tracheophyta</taxon>
        <taxon>Spermatophyta</taxon>
        <taxon>Magnoliopsida</taxon>
        <taxon>Liliopsida</taxon>
        <taxon>Asparagales</taxon>
        <taxon>Orchidaceae</taxon>
        <taxon>Epidendroideae</taxon>
        <taxon>Malaxideae</taxon>
        <taxon>Dendrobiinae</taxon>
        <taxon>Dendrobium</taxon>
    </lineage>
</organism>
<evidence type="ECO:0008006" key="10">
    <source>
        <dbReference type="Google" id="ProtNLM"/>
    </source>
</evidence>
<dbReference type="InterPro" id="IPR034732">
    <property type="entry name" value="EPHD"/>
</dbReference>
<dbReference type="EMBL" id="JANQDX010000014">
    <property type="protein sequence ID" value="KAL0912184.1"/>
    <property type="molecule type" value="Genomic_DNA"/>
</dbReference>
<dbReference type="InterPro" id="IPR019787">
    <property type="entry name" value="Znf_PHD-finger"/>
</dbReference>
<feature type="domain" description="PHD-type" evidence="6">
    <location>
        <begin position="884"/>
        <end position="933"/>
    </location>
</feature>
<dbReference type="Pfam" id="PF13831">
    <property type="entry name" value="PHD_2"/>
    <property type="match status" value="2"/>
</dbReference>
<protein>
    <recommendedName>
        <fullName evidence="10">PHD finger family protein</fullName>
    </recommendedName>
</protein>
<evidence type="ECO:0000256" key="1">
    <source>
        <dbReference type="ARBA" id="ARBA00022723"/>
    </source>
</evidence>
<dbReference type="Pfam" id="PF13832">
    <property type="entry name" value="zf-HC5HC2H_2"/>
    <property type="match status" value="2"/>
</dbReference>
<name>A0ABD0UHG7_DENTH</name>
<feature type="compositionally biased region" description="Basic residues" evidence="5">
    <location>
        <begin position="1"/>
        <end position="10"/>
    </location>
</feature>
<dbReference type="PROSITE" id="PS51805">
    <property type="entry name" value="EPHD"/>
    <property type="match status" value="2"/>
</dbReference>
<dbReference type="SMART" id="SM00249">
    <property type="entry name" value="PHD"/>
    <property type="match status" value="4"/>
</dbReference>
<feature type="domain" description="PHD-type" evidence="6">
    <location>
        <begin position="267"/>
        <end position="318"/>
    </location>
</feature>
<evidence type="ECO:0000313" key="8">
    <source>
        <dbReference type="EMBL" id="KAL0912184.1"/>
    </source>
</evidence>
<keyword evidence="2 4" id="KW-0863">Zinc-finger</keyword>
<dbReference type="Proteomes" id="UP001552299">
    <property type="component" value="Unassembled WGS sequence"/>
</dbReference>
<keyword evidence="3" id="KW-0862">Zinc</keyword>
<dbReference type="GO" id="GO:0008270">
    <property type="term" value="F:zinc ion binding"/>
    <property type="evidence" value="ECO:0007669"/>
    <property type="project" value="UniProtKB-KW"/>
</dbReference>
<feature type="region of interest" description="Disordered" evidence="5">
    <location>
        <begin position="1"/>
        <end position="37"/>
    </location>
</feature>
<gene>
    <name evidence="8" type="ORF">M5K25_018142</name>
</gene>
<dbReference type="PANTHER" id="PTHR13793">
    <property type="entry name" value="PHD FINGER PROTEINS"/>
    <property type="match status" value="1"/>
</dbReference>
<dbReference type="InterPro" id="IPR011011">
    <property type="entry name" value="Znf_FYVE_PHD"/>
</dbReference>
<dbReference type="InterPro" id="IPR013083">
    <property type="entry name" value="Znf_RING/FYVE/PHD"/>
</dbReference>
<keyword evidence="9" id="KW-1185">Reference proteome</keyword>
<evidence type="ECO:0000256" key="3">
    <source>
        <dbReference type="ARBA" id="ARBA00022833"/>
    </source>
</evidence>
<sequence>MTGGRSKRRTTTGASAAGSVASETIPSPSLPSTGDLSMATPLVAQGVDLYTQARKALTERCPFDSDETVPRYGTLPLALSANLHNKSDGRRKHRKVQEDATGKAVGPGRPPACLSMWEKTEAYFRPITLDDIDLLITRVPPDSCFYIPGSENVLEEAVKVEAVLDECPPGETDAVTSLKVVKAELESAQVEAAQAMQSDVEVILSSALPLEETEVEDKKSLNWILGCKQRFLLTSGRPSKKRKLLGEDAGLEQLLQLPRIEAAGAATPRCDFCCLGVSDVKSNRLLLCDSCNVSVHQKCYGVHEVPAGGWLCSWCNYLEAVGRKSQRNADDEYASISPCLLCPKAGGALKPLAGNLEVSEETKFVHLFCCLWIPSMYVEDVGVMEPVMNVEGLQDARRRLVCYLCKVKHGTCVRCSHGTCRTSVHPICARAANHQMEIWGKLGLDNVELRVFCSKHSALQTIDSIAGTEHPSTISKDDMVGKLLPASIPIKRLPKIKITRRSKDSNMVLDEKANSNSDEVKNDSNLDKENLVIKLRPGGGGAQSNKMEGFVAPDNGNVLPNTSDVITNFRKTSGNATSFIESNASRKLLYEDGDKPEGGDLKDVSDCSHRIVEDGPNFEADIVELKTDSLERPDYDGSLVGNLNNQDVGPCSRSYIHPFILKKLRELQNHWCLLHKQRSIKTSDNDRLKTTETKTVEGCPSIAENLDQLAKVKNMQFLDISPTDEIEGELLYLQNCLLDRVASIKHSCEELINRMINHLSQELDAFRRKRWDIVLVNQYLCEVKEAKKKGRKERRHKEAQAILAAATAAAASSRNSMLRKDAFDGVSSSQQNPHYGSTATRRATTYSPPVPRPKETISRSSITKVSSDKHSGDLKFPDFAKENILFCDVCWRTETIVNRIFVCSSCKIAVHLDCYRRLKDPAGPWRCEFCEDTSLQASPGNQQLGSGEKTSSRAQCSLCSGVTGAFRKSTNGEWVHAFCAEWLLESTYKRGQQNLVGGMDAISKEKDINTCCICHNRLGLCLKCSYGHCQAKFHPTCARSAGLFMNIKAIGGRFQHKAYCEKHSVEQREKVDSQHGAEELKNIKQVRVDLEKVRLLCERIIRREKLKRDLVVCSHGILASRRDCVAFSAMVRSSFALGISSESATTSIDNPSCSGTFQRRDDMTIDSSTIHGRQSCRLLMDVDRKTDDSSTSQLSNKRKIADRIVFAGKKLPQRPTSRVSNAADGGETRSKDRKDIKSLPKEKVMTSYQASLQNLRLPKGFVYVPVGSLQKDGSTAHDSESCERQEPGG</sequence>
<evidence type="ECO:0000256" key="5">
    <source>
        <dbReference type="SAM" id="MobiDB-lite"/>
    </source>
</evidence>
<dbReference type="Gene3D" id="3.30.40.10">
    <property type="entry name" value="Zinc/RING finger domain, C3HC4 (zinc finger)"/>
    <property type="match status" value="4"/>
</dbReference>
<feature type="region of interest" description="Disordered" evidence="5">
    <location>
        <begin position="83"/>
        <end position="108"/>
    </location>
</feature>
<evidence type="ECO:0000313" key="9">
    <source>
        <dbReference type="Proteomes" id="UP001552299"/>
    </source>
</evidence>
<evidence type="ECO:0000256" key="4">
    <source>
        <dbReference type="PROSITE-ProRule" id="PRU00146"/>
    </source>
</evidence>
<evidence type="ECO:0000259" key="7">
    <source>
        <dbReference type="PROSITE" id="PS51805"/>
    </source>
</evidence>
<reference evidence="8 9" key="1">
    <citation type="journal article" date="2024" name="Plant Biotechnol. J.">
        <title>Dendrobium thyrsiflorum genome and its molecular insights into genes involved in important horticultural traits.</title>
        <authorList>
            <person name="Chen B."/>
            <person name="Wang J.Y."/>
            <person name="Zheng P.J."/>
            <person name="Li K.L."/>
            <person name="Liang Y.M."/>
            <person name="Chen X.F."/>
            <person name="Zhang C."/>
            <person name="Zhao X."/>
            <person name="He X."/>
            <person name="Zhang G.Q."/>
            <person name="Liu Z.J."/>
            <person name="Xu Q."/>
        </authorList>
    </citation>
    <scope>NUCLEOTIDE SEQUENCE [LARGE SCALE GENOMIC DNA]</scope>
    <source>
        <strain evidence="8">GZMU011</strain>
    </source>
</reference>
<feature type="domain" description="PHD-type" evidence="7">
    <location>
        <begin position="336"/>
        <end position="457"/>
    </location>
</feature>
<keyword evidence="1" id="KW-0479">Metal-binding</keyword>
<feature type="region of interest" description="Disordered" evidence="5">
    <location>
        <begin position="1211"/>
        <end position="1242"/>
    </location>
</feature>
<evidence type="ECO:0000259" key="6">
    <source>
        <dbReference type="PROSITE" id="PS50016"/>
    </source>
</evidence>
<dbReference type="InterPro" id="IPR001965">
    <property type="entry name" value="Znf_PHD"/>
</dbReference>